<proteinExistence type="predicted"/>
<dbReference type="AlphaFoldDB" id="A0A1I8ADD7"/>
<accession>A0A1I8ADD7</accession>
<sequence>MLKTMRQLKFPDHIDLLVINPQSSLIVRERARDTFIVELSQLGAGPKTSKAAERPNLKTQPFSQQIMFSTLEILYCRYL</sequence>
<dbReference type="WBParaSite" id="L893_g4453.t1">
    <property type="protein sequence ID" value="L893_g4453.t1"/>
    <property type="gene ID" value="L893_g4453"/>
</dbReference>
<keyword evidence="1" id="KW-1185">Reference proteome</keyword>
<dbReference type="Proteomes" id="UP000095287">
    <property type="component" value="Unplaced"/>
</dbReference>
<evidence type="ECO:0000313" key="2">
    <source>
        <dbReference type="WBParaSite" id="L893_g4453.t1"/>
    </source>
</evidence>
<organism evidence="1 2">
    <name type="scientific">Steinernema glaseri</name>
    <dbReference type="NCBI Taxonomy" id="37863"/>
    <lineage>
        <taxon>Eukaryota</taxon>
        <taxon>Metazoa</taxon>
        <taxon>Ecdysozoa</taxon>
        <taxon>Nematoda</taxon>
        <taxon>Chromadorea</taxon>
        <taxon>Rhabditida</taxon>
        <taxon>Tylenchina</taxon>
        <taxon>Panagrolaimomorpha</taxon>
        <taxon>Strongyloidoidea</taxon>
        <taxon>Steinernematidae</taxon>
        <taxon>Steinernema</taxon>
    </lineage>
</organism>
<reference evidence="2" key="1">
    <citation type="submission" date="2016-11" db="UniProtKB">
        <authorList>
            <consortium name="WormBaseParasite"/>
        </authorList>
    </citation>
    <scope>IDENTIFICATION</scope>
</reference>
<name>A0A1I8ADD7_9BILA</name>
<evidence type="ECO:0000313" key="1">
    <source>
        <dbReference type="Proteomes" id="UP000095287"/>
    </source>
</evidence>
<protein>
    <submittedName>
        <fullName evidence="2">Phosphoribulokinase</fullName>
    </submittedName>
</protein>